<name>A0ABR2WDY9_9FUNG</name>
<feature type="non-terminal residue" evidence="1">
    <location>
        <position position="1"/>
    </location>
</feature>
<keyword evidence="2" id="KW-1185">Reference proteome</keyword>
<dbReference type="EMBL" id="JASJQH010003282">
    <property type="protein sequence ID" value="KAK9759691.1"/>
    <property type="molecule type" value="Genomic_DNA"/>
</dbReference>
<evidence type="ECO:0000313" key="1">
    <source>
        <dbReference type="EMBL" id="KAK9759691.1"/>
    </source>
</evidence>
<reference evidence="1 2" key="1">
    <citation type="submission" date="2023-04" db="EMBL/GenBank/DDBJ databases">
        <title>Genome of Basidiobolus ranarum AG-B5.</title>
        <authorList>
            <person name="Stajich J.E."/>
            <person name="Carter-House D."/>
            <person name="Gryganskyi A."/>
        </authorList>
    </citation>
    <scope>NUCLEOTIDE SEQUENCE [LARGE SCALE GENOMIC DNA]</scope>
    <source>
        <strain evidence="1 2">AG-B5</strain>
    </source>
</reference>
<evidence type="ECO:0000313" key="2">
    <source>
        <dbReference type="Proteomes" id="UP001479436"/>
    </source>
</evidence>
<gene>
    <name evidence="1" type="ORF">K7432_017041</name>
</gene>
<sequence length="79" mass="9258">FYLIIDEVLCKVLVKSLRNRVNILQHIVKNNMRCSFNKEQLHWLLGLLDGVLTQVLGISIRFSNQQDRMKCNQIDEVDS</sequence>
<dbReference type="Proteomes" id="UP001479436">
    <property type="component" value="Unassembled WGS sequence"/>
</dbReference>
<organism evidence="1 2">
    <name type="scientific">Basidiobolus ranarum</name>
    <dbReference type="NCBI Taxonomy" id="34480"/>
    <lineage>
        <taxon>Eukaryota</taxon>
        <taxon>Fungi</taxon>
        <taxon>Fungi incertae sedis</taxon>
        <taxon>Zoopagomycota</taxon>
        <taxon>Entomophthoromycotina</taxon>
        <taxon>Basidiobolomycetes</taxon>
        <taxon>Basidiobolales</taxon>
        <taxon>Basidiobolaceae</taxon>
        <taxon>Basidiobolus</taxon>
    </lineage>
</organism>
<proteinExistence type="predicted"/>
<protein>
    <submittedName>
        <fullName evidence="1">Uncharacterized protein</fullName>
    </submittedName>
</protein>
<comment type="caution">
    <text evidence="1">The sequence shown here is derived from an EMBL/GenBank/DDBJ whole genome shotgun (WGS) entry which is preliminary data.</text>
</comment>
<accession>A0ABR2WDY9</accession>